<organism evidence="1 2">
    <name type="scientific">Pikeienuella piscinae</name>
    <dbReference type="NCBI Taxonomy" id="2748098"/>
    <lineage>
        <taxon>Bacteria</taxon>
        <taxon>Pseudomonadati</taxon>
        <taxon>Pseudomonadota</taxon>
        <taxon>Alphaproteobacteria</taxon>
        <taxon>Rhodobacterales</taxon>
        <taxon>Paracoccaceae</taxon>
        <taxon>Pikeienuella</taxon>
    </lineage>
</organism>
<dbReference type="Proteomes" id="UP000503336">
    <property type="component" value="Chromosome"/>
</dbReference>
<keyword evidence="1" id="KW-0808">Transferase</keyword>
<accession>A0A7M3T757</accession>
<dbReference type="EMBL" id="CP049056">
    <property type="protein sequence ID" value="QIE57838.1"/>
    <property type="molecule type" value="Genomic_DNA"/>
</dbReference>
<keyword evidence="2" id="KW-1185">Reference proteome</keyword>
<evidence type="ECO:0000313" key="2">
    <source>
        <dbReference type="Proteomes" id="UP000503336"/>
    </source>
</evidence>
<protein>
    <submittedName>
        <fullName evidence="1">Methionyl-tRNA formyltransferase</fullName>
    </submittedName>
</protein>
<dbReference type="KEGG" id="hdh:G5B40_10165"/>
<reference evidence="1 2" key="1">
    <citation type="submission" date="2020-02" db="EMBL/GenBank/DDBJ databases">
        <title>complete genome sequence of Rhodobacteraceae bacterium.</title>
        <authorList>
            <person name="Park J."/>
            <person name="Kim Y.-S."/>
            <person name="Kim K.-H."/>
        </authorList>
    </citation>
    <scope>NUCLEOTIDE SEQUENCE [LARGE SCALE GENOMIC DNA]</scope>
    <source>
        <strain evidence="1 2">RR4-56</strain>
    </source>
</reference>
<proteinExistence type="predicted"/>
<dbReference type="AlphaFoldDB" id="A0A7M3T757"/>
<evidence type="ECO:0000313" key="1">
    <source>
        <dbReference type="EMBL" id="QIE57838.1"/>
    </source>
</evidence>
<name>A0A7M3T757_9RHOB</name>
<gene>
    <name evidence="1" type="ORF">G5B40_10165</name>
</gene>
<dbReference type="GO" id="GO:0016740">
    <property type="term" value="F:transferase activity"/>
    <property type="evidence" value="ECO:0007669"/>
    <property type="project" value="UniProtKB-KW"/>
</dbReference>
<sequence length="59" mass="6854">MVDCRYLVSERDGRKVLQLNTYGSANRQIPNKLSQTIQFDEESARSLWRILSTEFGFKG</sequence>